<dbReference type="Proteomes" id="UP000321574">
    <property type="component" value="Unassembled WGS sequence"/>
</dbReference>
<gene>
    <name evidence="1" type="ORF">FHP05_05745</name>
</gene>
<reference evidence="1 2" key="1">
    <citation type="submission" date="2019-06" db="EMBL/GenBank/DDBJ databases">
        <title>Cerasibacillus sp. nov., isolated from maize field.</title>
        <authorList>
            <person name="Lin S.-Y."/>
            <person name="Tsai C.-F."/>
            <person name="Young C.-C."/>
        </authorList>
    </citation>
    <scope>NUCLEOTIDE SEQUENCE [LARGE SCALE GENOMIC DNA]</scope>
    <source>
        <strain evidence="1 2">CC-CFT480</strain>
    </source>
</reference>
<comment type="caution">
    <text evidence="1">The sequence shown here is derived from an EMBL/GenBank/DDBJ whole genome shotgun (WGS) entry which is preliminary data.</text>
</comment>
<proteinExistence type="predicted"/>
<name>A0A5C8NWM4_9BACI</name>
<dbReference type="RefSeq" id="WP_147666297.1">
    <property type="nucleotide sequence ID" value="NZ_VDUW01000003.1"/>
</dbReference>
<evidence type="ECO:0000313" key="2">
    <source>
        <dbReference type="Proteomes" id="UP000321574"/>
    </source>
</evidence>
<sequence>MNRPIILDNAICRIGEDTKKFNYDYSLDMNVVKGGPTINLFIDLNRNTNEMVTKTKVERERDDEDFYYSELFTKTEVKRERDDEESLLLELETKTFVERERDDESLNYNK</sequence>
<keyword evidence="2" id="KW-1185">Reference proteome</keyword>
<dbReference type="AlphaFoldDB" id="A0A5C8NWM4"/>
<evidence type="ECO:0000313" key="1">
    <source>
        <dbReference type="EMBL" id="TXL65627.1"/>
    </source>
</evidence>
<dbReference type="EMBL" id="VDUW01000003">
    <property type="protein sequence ID" value="TXL65627.1"/>
    <property type="molecule type" value="Genomic_DNA"/>
</dbReference>
<protein>
    <submittedName>
        <fullName evidence="1">Uncharacterized protein</fullName>
    </submittedName>
</protein>
<accession>A0A5C8NWM4</accession>
<organism evidence="1 2">
    <name type="scientific">Cerasibacillus terrae</name>
    <dbReference type="NCBI Taxonomy" id="2498845"/>
    <lineage>
        <taxon>Bacteria</taxon>
        <taxon>Bacillati</taxon>
        <taxon>Bacillota</taxon>
        <taxon>Bacilli</taxon>
        <taxon>Bacillales</taxon>
        <taxon>Bacillaceae</taxon>
        <taxon>Cerasibacillus</taxon>
    </lineage>
</organism>